<protein>
    <recommendedName>
        <fullName evidence="2">Fibroblast growth factor</fullName>
        <shortName evidence="2">FGF</shortName>
    </recommendedName>
</protein>
<feature type="signal peptide" evidence="3">
    <location>
        <begin position="1"/>
        <end position="37"/>
    </location>
</feature>
<accession>A0A974HAM1</accession>
<comment type="similarity">
    <text evidence="1 2">Belongs to the heparin-binding growth factors family.</text>
</comment>
<organism evidence="4 5">
    <name type="scientific">Xenopus laevis</name>
    <name type="common">African clawed frog</name>
    <dbReference type="NCBI Taxonomy" id="8355"/>
    <lineage>
        <taxon>Eukaryota</taxon>
        <taxon>Metazoa</taxon>
        <taxon>Chordata</taxon>
        <taxon>Craniata</taxon>
        <taxon>Vertebrata</taxon>
        <taxon>Euteleostomi</taxon>
        <taxon>Amphibia</taxon>
        <taxon>Batrachia</taxon>
        <taxon>Anura</taxon>
        <taxon>Pipoidea</taxon>
        <taxon>Pipidae</taxon>
        <taxon>Xenopodinae</taxon>
        <taxon>Xenopus</taxon>
        <taxon>Xenopus</taxon>
    </lineage>
</organism>
<proteinExistence type="inferred from homology"/>
<evidence type="ECO:0000313" key="5">
    <source>
        <dbReference type="Proteomes" id="UP000694892"/>
    </source>
</evidence>
<evidence type="ECO:0000256" key="1">
    <source>
        <dbReference type="ARBA" id="ARBA00007936"/>
    </source>
</evidence>
<dbReference type="SMART" id="SM00442">
    <property type="entry name" value="FGF"/>
    <property type="match status" value="1"/>
</dbReference>
<keyword evidence="3" id="KW-0732">Signal</keyword>
<dbReference type="PRINTS" id="PR00262">
    <property type="entry name" value="IL1HBGF"/>
</dbReference>
<dbReference type="InterPro" id="IPR008996">
    <property type="entry name" value="IL1/FGF"/>
</dbReference>
<dbReference type="EMBL" id="CM004479">
    <property type="protein sequence ID" value="OCT70952.1"/>
    <property type="molecule type" value="Genomic_DNA"/>
</dbReference>
<dbReference type="SUPFAM" id="SSF50353">
    <property type="entry name" value="Cytokine"/>
    <property type="match status" value="1"/>
</dbReference>
<sequence>MFYIQKMFKGPLFTHHSFGKWLCLLAIMLSKSRFSSAYPIYSNPILPYDNQVRTQYLYTDNNNMHQFLQITHDGKVTGTEEKNDYGLLEIKAVKAKIVIIKGIESNRYLCMDSAHNLYGSAYERVDCHFRERITPDNYNTYFSEKHSEYLSLPPSKGRQTINFLPMVATVDGSDNNHDHHPDAAINPNSSDPWHMEIKNWFRLIGSPSRK</sequence>
<dbReference type="Pfam" id="PF00167">
    <property type="entry name" value="FGF"/>
    <property type="match status" value="1"/>
</dbReference>
<evidence type="ECO:0000313" key="4">
    <source>
        <dbReference type="EMBL" id="OCT70952.1"/>
    </source>
</evidence>
<gene>
    <name evidence="4" type="ORF">XELAEV_18037866mg</name>
</gene>
<dbReference type="OMA" id="TINFLPM"/>
<reference evidence="5" key="1">
    <citation type="journal article" date="2016" name="Nature">
        <title>Genome evolution in the allotetraploid frog Xenopus laevis.</title>
        <authorList>
            <person name="Session A.M."/>
            <person name="Uno Y."/>
            <person name="Kwon T."/>
            <person name="Chapman J.A."/>
            <person name="Toyoda A."/>
            <person name="Takahashi S."/>
            <person name="Fukui A."/>
            <person name="Hikosaka A."/>
            <person name="Suzuki A."/>
            <person name="Kondo M."/>
            <person name="van Heeringen S.J."/>
            <person name="Quigley I."/>
            <person name="Heinz S."/>
            <person name="Ogino H."/>
            <person name="Ochi H."/>
            <person name="Hellsten U."/>
            <person name="Lyons J.B."/>
            <person name="Simakov O."/>
            <person name="Putnam N."/>
            <person name="Stites J."/>
            <person name="Kuroki Y."/>
            <person name="Tanaka T."/>
            <person name="Michiue T."/>
            <person name="Watanabe M."/>
            <person name="Bogdanovic O."/>
            <person name="Lister R."/>
            <person name="Georgiou G."/>
            <person name="Paranjpe S.S."/>
            <person name="van Kruijsbergen I."/>
            <person name="Shu S."/>
            <person name="Carlson J."/>
            <person name="Kinoshita T."/>
            <person name="Ohta Y."/>
            <person name="Mawaribuchi S."/>
            <person name="Jenkins J."/>
            <person name="Grimwood J."/>
            <person name="Schmutz J."/>
            <person name="Mitros T."/>
            <person name="Mozaffari S.V."/>
            <person name="Suzuki Y."/>
            <person name="Haramoto Y."/>
            <person name="Yamamoto T.S."/>
            <person name="Takagi C."/>
            <person name="Heald R."/>
            <person name="Miller K."/>
            <person name="Haudenschild C."/>
            <person name="Kitzman J."/>
            <person name="Nakayama T."/>
            <person name="Izutsu Y."/>
            <person name="Robert J."/>
            <person name="Fortriede J."/>
            <person name="Burns K."/>
            <person name="Lotay V."/>
            <person name="Karimi K."/>
            <person name="Yasuoka Y."/>
            <person name="Dichmann D.S."/>
            <person name="Flajnik M.F."/>
            <person name="Houston D.W."/>
            <person name="Shendure J."/>
            <person name="DuPasquier L."/>
            <person name="Vize P.D."/>
            <person name="Zorn A.M."/>
            <person name="Ito M."/>
            <person name="Marcotte E.M."/>
            <person name="Wallingford J.B."/>
            <person name="Ito Y."/>
            <person name="Asashima M."/>
            <person name="Ueno N."/>
            <person name="Matsuda Y."/>
            <person name="Veenstra G.J."/>
            <person name="Fujiyama A."/>
            <person name="Harland R.M."/>
            <person name="Taira M."/>
            <person name="Rokhsar D.S."/>
        </authorList>
    </citation>
    <scope>NUCLEOTIDE SEQUENCE [LARGE SCALE GENOMIC DNA]</scope>
    <source>
        <strain evidence="5">J</strain>
    </source>
</reference>
<dbReference type="GO" id="GO:0008083">
    <property type="term" value="F:growth factor activity"/>
    <property type="evidence" value="ECO:0007669"/>
    <property type="project" value="InterPro"/>
</dbReference>
<name>A0A974HAM1_XENLA</name>
<evidence type="ECO:0000256" key="2">
    <source>
        <dbReference type="RuleBase" id="RU049442"/>
    </source>
</evidence>
<dbReference type="AlphaFoldDB" id="A0A974HAM1"/>
<feature type="chain" id="PRO_5037294378" description="Fibroblast growth factor" evidence="3">
    <location>
        <begin position="38"/>
        <end position="210"/>
    </location>
</feature>
<dbReference type="InterPro" id="IPR002209">
    <property type="entry name" value="Fibroblast_GF_fam"/>
</dbReference>
<dbReference type="Gene3D" id="2.80.10.50">
    <property type="match status" value="1"/>
</dbReference>
<dbReference type="PRINTS" id="PR00263">
    <property type="entry name" value="HBGFFGF"/>
</dbReference>
<dbReference type="Proteomes" id="UP000694892">
    <property type="component" value="Chromosome 7S"/>
</dbReference>
<dbReference type="PANTHER" id="PTHR11486">
    <property type="entry name" value="FIBROBLAST GROWTH FACTOR"/>
    <property type="match status" value="1"/>
</dbReference>
<evidence type="ECO:0000256" key="3">
    <source>
        <dbReference type="SAM" id="SignalP"/>
    </source>
</evidence>